<feature type="binding site" evidence="8">
    <location>
        <position position="266"/>
    </location>
    <ligand>
        <name>Zn(2+)</name>
        <dbReference type="ChEBI" id="CHEBI:29105"/>
    </ligand>
</feature>
<comment type="cofactor">
    <cofactor evidence="1">
        <name>FAD</name>
        <dbReference type="ChEBI" id="CHEBI:57692"/>
    </cofactor>
</comment>
<comment type="pathway">
    <text evidence="2">One-carbon metabolism; tetrahydrofolate interconversion.</text>
</comment>
<dbReference type="GO" id="GO:0008168">
    <property type="term" value="F:methyltransferase activity"/>
    <property type="evidence" value="ECO:0007669"/>
    <property type="project" value="UniProtKB-UniRule"/>
</dbReference>
<feature type="domain" description="Hcy-binding" evidence="9">
    <location>
        <begin position="1"/>
        <end position="281"/>
    </location>
</feature>
<evidence type="ECO:0000259" key="9">
    <source>
        <dbReference type="PROSITE" id="PS50970"/>
    </source>
</evidence>
<dbReference type="PANTHER" id="PTHR11103">
    <property type="entry name" value="SLR1189 PROTEIN"/>
    <property type="match status" value="1"/>
</dbReference>
<dbReference type="InterPro" id="IPR036589">
    <property type="entry name" value="HCY_dom_sf"/>
</dbReference>
<dbReference type="EMBL" id="LR130778">
    <property type="protein sequence ID" value="VDN46369.1"/>
    <property type="molecule type" value="Genomic_DNA"/>
</dbReference>
<evidence type="ECO:0000313" key="11">
    <source>
        <dbReference type="Proteomes" id="UP000279029"/>
    </source>
</evidence>
<dbReference type="InterPro" id="IPR003171">
    <property type="entry name" value="Mehydrof_redctse-like"/>
</dbReference>
<dbReference type="SUPFAM" id="SSF51730">
    <property type="entry name" value="FAD-linked oxidoreductase"/>
    <property type="match status" value="1"/>
</dbReference>
<dbReference type="InterPro" id="IPR029041">
    <property type="entry name" value="FAD-linked_oxidoreductase-like"/>
</dbReference>
<dbReference type="GO" id="GO:0006555">
    <property type="term" value="P:methionine metabolic process"/>
    <property type="evidence" value="ECO:0007669"/>
    <property type="project" value="InterPro"/>
</dbReference>
<keyword evidence="7" id="KW-0560">Oxidoreductase</keyword>
<keyword evidence="8" id="KW-0862">Zinc</keyword>
<keyword evidence="6" id="KW-0274">FAD</keyword>
<dbReference type="GO" id="GO:0004489">
    <property type="term" value="F:methylenetetrahydrofolate reductase [NAD(P)H] activity"/>
    <property type="evidence" value="ECO:0007669"/>
    <property type="project" value="InterPro"/>
</dbReference>
<evidence type="ECO:0000256" key="4">
    <source>
        <dbReference type="ARBA" id="ARBA00022630"/>
    </source>
</evidence>
<evidence type="ECO:0000256" key="3">
    <source>
        <dbReference type="ARBA" id="ARBA00022603"/>
    </source>
</evidence>
<feature type="binding site" evidence="8">
    <location>
        <position position="202"/>
    </location>
    <ligand>
        <name>Zn(2+)</name>
        <dbReference type="ChEBI" id="CHEBI:29105"/>
    </ligand>
</feature>
<evidence type="ECO:0000256" key="5">
    <source>
        <dbReference type="ARBA" id="ARBA00022679"/>
    </source>
</evidence>
<dbReference type="Gene3D" id="3.20.20.330">
    <property type="entry name" value="Homocysteine-binding-like domain"/>
    <property type="match status" value="1"/>
</dbReference>
<evidence type="ECO:0000256" key="6">
    <source>
        <dbReference type="ARBA" id="ARBA00022827"/>
    </source>
</evidence>
<dbReference type="SUPFAM" id="SSF82282">
    <property type="entry name" value="Homocysteine S-methyltransferase"/>
    <property type="match status" value="1"/>
</dbReference>
<dbReference type="NCBIfam" id="NF006396">
    <property type="entry name" value="PRK08645.1"/>
    <property type="match status" value="1"/>
</dbReference>
<protein>
    <submittedName>
        <fullName evidence="10">Bifunctional homocysteine S-methyltransferase/methylenetetrahydrofolate reductase</fullName>
    </submittedName>
</protein>
<name>A0A3P7S0B8_9FIRM</name>
<dbReference type="Proteomes" id="UP000279029">
    <property type="component" value="Chromosome"/>
</dbReference>
<keyword evidence="11" id="KW-1185">Reference proteome</keyword>
<dbReference type="Pfam" id="PF02574">
    <property type="entry name" value="S-methyl_trans"/>
    <property type="match status" value="1"/>
</dbReference>
<organism evidence="10 11">
    <name type="scientific">Petrocella atlantisensis</name>
    <dbReference type="NCBI Taxonomy" id="2173034"/>
    <lineage>
        <taxon>Bacteria</taxon>
        <taxon>Bacillati</taxon>
        <taxon>Bacillota</taxon>
        <taxon>Clostridia</taxon>
        <taxon>Lachnospirales</taxon>
        <taxon>Vallitaleaceae</taxon>
        <taxon>Petrocella</taxon>
    </lineage>
</organism>
<evidence type="ECO:0000256" key="7">
    <source>
        <dbReference type="ARBA" id="ARBA00023002"/>
    </source>
</evidence>
<dbReference type="OrthoDB" id="9803687at2"/>
<dbReference type="GO" id="GO:0032259">
    <property type="term" value="P:methylation"/>
    <property type="evidence" value="ECO:0007669"/>
    <property type="project" value="UniProtKB-KW"/>
</dbReference>
<evidence type="ECO:0000256" key="2">
    <source>
        <dbReference type="ARBA" id="ARBA00004777"/>
    </source>
</evidence>
<reference evidence="10 11" key="1">
    <citation type="submission" date="2018-09" db="EMBL/GenBank/DDBJ databases">
        <authorList>
            <person name="Postec A."/>
        </authorList>
    </citation>
    <scope>NUCLEOTIDE SEQUENCE [LARGE SCALE GENOMIC DNA]</scope>
    <source>
        <strain evidence="10">70B-A</strain>
    </source>
</reference>
<keyword evidence="8" id="KW-0479">Metal-binding</keyword>
<comment type="cofactor">
    <cofactor evidence="8">
        <name>Zn(2+)</name>
        <dbReference type="ChEBI" id="CHEBI:29105"/>
    </cofactor>
</comment>
<evidence type="ECO:0000256" key="8">
    <source>
        <dbReference type="PROSITE-ProRule" id="PRU00333"/>
    </source>
</evidence>
<keyword evidence="3 8" id="KW-0489">Methyltransferase</keyword>
<keyword evidence="5 8" id="KW-0808">Transferase</keyword>
<dbReference type="InterPro" id="IPR003726">
    <property type="entry name" value="HCY_dom"/>
</dbReference>
<evidence type="ECO:0000313" key="10">
    <source>
        <dbReference type="EMBL" id="VDN46369.1"/>
    </source>
</evidence>
<dbReference type="PANTHER" id="PTHR11103:SF18">
    <property type="entry name" value="SLR1189 PROTEIN"/>
    <property type="match status" value="1"/>
</dbReference>
<dbReference type="GO" id="GO:0035999">
    <property type="term" value="P:tetrahydrofolate interconversion"/>
    <property type="evidence" value="ECO:0007669"/>
    <property type="project" value="UniProtKB-UniPathway"/>
</dbReference>
<dbReference type="RefSeq" id="WP_125135896.1">
    <property type="nucleotide sequence ID" value="NZ_LR130778.1"/>
</dbReference>
<dbReference type="GO" id="GO:0046872">
    <property type="term" value="F:metal ion binding"/>
    <property type="evidence" value="ECO:0007669"/>
    <property type="project" value="UniProtKB-KW"/>
</dbReference>
<dbReference type="CDD" id="cd00537">
    <property type="entry name" value="MTHFR"/>
    <property type="match status" value="1"/>
</dbReference>
<gene>
    <name evidence="10" type="ORF">PATL70BA_0513</name>
</gene>
<dbReference type="KEGG" id="cbar:PATL70BA_0513"/>
<feature type="binding site" evidence="8">
    <location>
        <position position="267"/>
    </location>
    <ligand>
        <name>Zn(2+)</name>
        <dbReference type="ChEBI" id="CHEBI:29105"/>
    </ligand>
</feature>
<proteinExistence type="predicted"/>
<dbReference type="PROSITE" id="PS50970">
    <property type="entry name" value="HCY"/>
    <property type="match status" value="1"/>
</dbReference>
<dbReference type="Pfam" id="PF02219">
    <property type="entry name" value="MTHFR"/>
    <property type="match status" value="1"/>
</dbReference>
<dbReference type="AlphaFoldDB" id="A0A3P7S0B8"/>
<sequence>MMIKDYIKEQVLLMDGAMGTYFAELTEGHYTLSEPANISKPGLILDIHRAYIEAGAKLIRTNTFAANPYTLYRSFDEVKKIIIAGIDIANEAVKGTDCYVAYSIGPIGEPYDIEDYEIESTYRKLIDIGLLKNVKIILLETFSRIDQVNQLVEYIHEHGPNIQIMTNFTVNQHGYTKVGVNKEKIIQQTRQQDLVTTYGFNCGIGASHLLSLIKTLDFDPSKMAAVPNAGYPDQQLERTVYQSNADYFADTMIKICEEGVRIVGGCCGTTPDHIRKIRERLYTLDFGEVKSISRMKRKSLPLKPLHNSFREKLEKNEFVVAVELDPPFKMDMSLIISSAHLLKEVGVDIITFADSPLGRTRADALLVAAKIKQLTGMEVLPHVCLRDKNLIALRGGLVGAHLSDIRNILIVTGDPIPSDDRDEVKSVFNINAISFMQYVTEINSELDKDTFYIGGALNPYSQNMDITIERVLKKKEAGASYLLTQPVYNEAGIEAIKKVRDRTGIKILGGIMPLVSLRNARFLHYEFPGIIIPDDVMSKFDDTMTKEEAEKVGVELAVTLAKKMKPHVDGLYFMTPFNRATMIEKIIKKLDVR</sequence>
<accession>A0A3P7S0B8</accession>
<keyword evidence="4" id="KW-0285">Flavoprotein</keyword>
<evidence type="ECO:0000256" key="1">
    <source>
        <dbReference type="ARBA" id="ARBA00001974"/>
    </source>
</evidence>
<dbReference type="Gene3D" id="3.20.20.220">
    <property type="match status" value="1"/>
</dbReference>
<dbReference type="UniPathway" id="UPA00193"/>